<evidence type="ECO:0000313" key="2">
    <source>
        <dbReference type="EMBL" id="MDU0338374.1"/>
    </source>
</evidence>
<dbReference type="CDD" id="cd03801">
    <property type="entry name" value="GT4_PimA-like"/>
    <property type="match status" value="1"/>
</dbReference>
<evidence type="ECO:0000259" key="1">
    <source>
        <dbReference type="Pfam" id="PF13439"/>
    </source>
</evidence>
<evidence type="ECO:0000313" key="3">
    <source>
        <dbReference type="Proteomes" id="UP001254257"/>
    </source>
</evidence>
<dbReference type="Pfam" id="PF13692">
    <property type="entry name" value="Glyco_trans_1_4"/>
    <property type="match status" value="1"/>
</dbReference>
<dbReference type="RefSeq" id="WP_316016322.1">
    <property type="nucleotide sequence ID" value="NZ_JAWDID010000001.1"/>
</dbReference>
<dbReference type="PANTHER" id="PTHR45947">
    <property type="entry name" value="SULFOQUINOVOSYL TRANSFERASE SQD2"/>
    <property type="match status" value="1"/>
</dbReference>
<proteinExistence type="predicted"/>
<protein>
    <submittedName>
        <fullName evidence="2">Glycosyltransferase</fullName>
        <ecNumber evidence="2">2.4.-.-</ecNumber>
    </submittedName>
</protein>
<dbReference type="InterPro" id="IPR050194">
    <property type="entry name" value="Glycosyltransferase_grp1"/>
</dbReference>
<comment type="caution">
    <text evidence="2">The sequence shown here is derived from an EMBL/GenBank/DDBJ whole genome shotgun (WGS) entry which is preliminary data.</text>
</comment>
<dbReference type="EC" id="2.4.-.-" evidence="2"/>
<sequence>MADLLLPEATSPVSLAMPRESLDIRHVVIDDAGPHPSAANGVHHVVRRMVREQLAAGDLAKILFLRSPDQDGGGEAVDLPTLILPLDGRRLVGHVYGLAEPIIEAMAAGAGPGTVFHIHTARQVLLPSLASALSRRGLRFGVTVHGRYSHVFAPNGSIANWRTAAYLRLFERRALEQARFVQAVSAAEARIIARLAPAARVHVVPNAAYSSVFDGIPRRPARNVDFTDFPVFGFCGRYEIQHKGLDLLVEGFALYRRQGGRGRLVLIGTGPSRDVLAAMAATLDINDAIEIQGPCFGEEKHRKMAGWHFFVQPSRFDGVPIAALEAALAGLPLVVSQETGLAEQVASANAGLVMRDLTANAVAEAFHKAALLSEESWRSMMLGAHAMATQIGDWTPISAQLRKLYLAK</sequence>
<dbReference type="Pfam" id="PF13439">
    <property type="entry name" value="Glyco_transf_4"/>
    <property type="match status" value="1"/>
</dbReference>
<keyword evidence="2" id="KW-0808">Transferase</keyword>
<reference evidence="2 3" key="1">
    <citation type="submission" date="2023-09" db="EMBL/GenBank/DDBJ databases">
        <title>Whole genome shotgun sequencing (WGS) of Bosea sp. ZW T0_25, isolated from stored onions (Allium cepa).</title>
        <authorList>
            <person name="Stoll D.A."/>
            <person name="Huch M."/>
        </authorList>
    </citation>
    <scope>NUCLEOTIDE SEQUENCE [LARGE SCALE GENOMIC DNA]</scope>
    <source>
        <strain evidence="2 3">ZW T0_25</strain>
    </source>
</reference>
<dbReference type="SUPFAM" id="SSF53756">
    <property type="entry name" value="UDP-Glycosyltransferase/glycogen phosphorylase"/>
    <property type="match status" value="1"/>
</dbReference>
<name>A0ABU3S0T1_9HYPH</name>
<keyword evidence="2" id="KW-0328">Glycosyltransferase</keyword>
<dbReference type="EMBL" id="JAWDID010000001">
    <property type="protein sequence ID" value="MDU0338374.1"/>
    <property type="molecule type" value="Genomic_DNA"/>
</dbReference>
<keyword evidence="3" id="KW-1185">Reference proteome</keyword>
<dbReference type="GO" id="GO:0016757">
    <property type="term" value="F:glycosyltransferase activity"/>
    <property type="evidence" value="ECO:0007669"/>
    <property type="project" value="UniProtKB-KW"/>
</dbReference>
<accession>A0ABU3S0T1</accession>
<dbReference type="Gene3D" id="3.40.50.2000">
    <property type="entry name" value="Glycogen Phosphorylase B"/>
    <property type="match status" value="2"/>
</dbReference>
<gene>
    <name evidence="2" type="ORF">RKE40_00695</name>
</gene>
<organism evidence="2 3">
    <name type="scientific">Bosea rubneri</name>
    <dbReference type="NCBI Taxonomy" id="3075434"/>
    <lineage>
        <taxon>Bacteria</taxon>
        <taxon>Pseudomonadati</taxon>
        <taxon>Pseudomonadota</taxon>
        <taxon>Alphaproteobacteria</taxon>
        <taxon>Hyphomicrobiales</taxon>
        <taxon>Boseaceae</taxon>
        <taxon>Bosea</taxon>
    </lineage>
</organism>
<dbReference type="Proteomes" id="UP001254257">
    <property type="component" value="Unassembled WGS sequence"/>
</dbReference>
<dbReference type="PANTHER" id="PTHR45947:SF3">
    <property type="entry name" value="SULFOQUINOVOSYL TRANSFERASE SQD2"/>
    <property type="match status" value="1"/>
</dbReference>
<dbReference type="InterPro" id="IPR028098">
    <property type="entry name" value="Glyco_trans_4-like_N"/>
</dbReference>
<feature type="domain" description="Glycosyltransferase subfamily 4-like N-terminal" evidence="1">
    <location>
        <begin position="40"/>
        <end position="207"/>
    </location>
</feature>